<name>A0AA38GT94_TAXCH</name>
<protein>
    <submittedName>
        <fullName evidence="2">Uncharacterized protein</fullName>
    </submittedName>
</protein>
<comment type="caution">
    <text evidence="2">The sequence shown here is derived from an EMBL/GenBank/DDBJ whole genome shotgun (WGS) entry which is preliminary data.</text>
</comment>
<evidence type="ECO:0000313" key="2">
    <source>
        <dbReference type="EMBL" id="KAH9328148.1"/>
    </source>
</evidence>
<keyword evidence="3" id="KW-1185">Reference proteome</keyword>
<proteinExistence type="predicted"/>
<accession>A0AA38GT94</accession>
<sequence>QQDPRKHDRVYSRCIKVESVVSGKVDMVATMKKGSYVFEDEFLICQNDRKVGANHKFKGKCREGGHDSRYGTPRPPGAGTAHFGSKSGDGSDLGAARQVRIWLDTFADAPSRILAVSWHFRPKLRNHSFHNTIILQKVSTYTHKVRVHKDWLLSLNTCPFSKMKSHGQSTSQRGQMNFGHVSVVNGVVEAIVSNADLAYSKCHGAGKMDATTNQVSCWRELKQALLATRIP</sequence>
<dbReference type="Proteomes" id="UP000824469">
    <property type="component" value="Unassembled WGS sequence"/>
</dbReference>
<feature type="non-terminal residue" evidence="2">
    <location>
        <position position="1"/>
    </location>
</feature>
<dbReference type="EMBL" id="JAHRHJ020000001">
    <property type="protein sequence ID" value="KAH9328148.1"/>
    <property type="molecule type" value="Genomic_DNA"/>
</dbReference>
<evidence type="ECO:0000256" key="1">
    <source>
        <dbReference type="SAM" id="MobiDB-lite"/>
    </source>
</evidence>
<feature type="non-terminal residue" evidence="2">
    <location>
        <position position="231"/>
    </location>
</feature>
<feature type="region of interest" description="Disordered" evidence="1">
    <location>
        <begin position="61"/>
        <end position="91"/>
    </location>
</feature>
<organism evidence="2 3">
    <name type="scientific">Taxus chinensis</name>
    <name type="common">Chinese yew</name>
    <name type="synonym">Taxus wallichiana var. chinensis</name>
    <dbReference type="NCBI Taxonomy" id="29808"/>
    <lineage>
        <taxon>Eukaryota</taxon>
        <taxon>Viridiplantae</taxon>
        <taxon>Streptophyta</taxon>
        <taxon>Embryophyta</taxon>
        <taxon>Tracheophyta</taxon>
        <taxon>Spermatophyta</taxon>
        <taxon>Pinopsida</taxon>
        <taxon>Pinidae</taxon>
        <taxon>Conifers II</taxon>
        <taxon>Cupressales</taxon>
        <taxon>Taxaceae</taxon>
        <taxon>Taxus</taxon>
    </lineage>
</organism>
<reference evidence="2 3" key="1">
    <citation type="journal article" date="2021" name="Nat. Plants">
        <title>The Taxus genome provides insights into paclitaxel biosynthesis.</title>
        <authorList>
            <person name="Xiong X."/>
            <person name="Gou J."/>
            <person name="Liao Q."/>
            <person name="Li Y."/>
            <person name="Zhou Q."/>
            <person name="Bi G."/>
            <person name="Li C."/>
            <person name="Du R."/>
            <person name="Wang X."/>
            <person name="Sun T."/>
            <person name="Guo L."/>
            <person name="Liang H."/>
            <person name="Lu P."/>
            <person name="Wu Y."/>
            <person name="Zhang Z."/>
            <person name="Ro D.K."/>
            <person name="Shang Y."/>
            <person name="Huang S."/>
            <person name="Yan J."/>
        </authorList>
    </citation>
    <scope>NUCLEOTIDE SEQUENCE [LARGE SCALE GENOMIC DNA]</scope>
    <source>
        <strain evidence="2">Ta-2019</strain>
    </source>
</reference>
<evidence type="ECO:0000313" key="3">
    <source>
        <dbReference type="Proteomes" id="UP000824469"/>
    </source>
</evidence>
<dbReference type="AlphaFoldDB" id="A0AA38GT94"/>
<gene>
    <name evidence="2" type="ORF">KI387_000256</name>
</gene>